<dbReference type="Proteomes" id="UP000184612">
    <property type="component" value="Unassembled WGS sequence"/>
</dbReference>
<dbReference type="InterPro" id="IPR013525">
    <property type="entry name" value="ABC2_TM"/>
</dbReference>
<dbReference type="EMBL" id="FRFD01000008">
    <property type="protein sequence ID" value="SHO50544.1"/>
    <property type="molecule type" value="Genomic_DNA"/>
</dbReference>
<dbReference type="PANTHER" id="PTHR43471:SF1">
    <property type="entry name" value="ABC TRANSPORTER PERMEASE PROTEIN NOSY-RELATED"/>
    <property type="match status" value="1"/>
</dbReference>
<evidence type="ECO:0000256" key="3">
    <source>
        <dbReference type="ARBA" id="ARBA00022989"/>
    </source>
</evidence>
<evidence type="ECO:0000313" key="8">
    <source>
        <dbReference type="Proteomes" id="UP000184612"/>
    </source>
</evidence>
<accession>A0A1M7YD33</accession>
<keyword evidence="3 5" id="KW-1133">Transmembrane helix</keyword>
<keyword evidence="8" id="KW-1185">Reference proteome</keyword>
<comment type="subcellular location">
    <subcellularLocation>
        <location evidence="1">Membrane</location>
        <topology evidence="1">Multi-pass membrane protein</topology>
    </subcellularLocation>
</comment>
<gene>
    <name evidence="7" type="ORF">SAMN02745217_02773</name>
</gene>
<feature type="transmembrane region" description="Helical" evidence="5">
    <location>
        <begin position="24"/>
        <end position="43"/>
    </location>
</feature>
<dbReference type="GO" id="GO:0016020">
    <property type="term" value="C:membrane"/>
    <property type="evidence" value="ECO:0007669"/>
    <property type="project" value="UniProtKB-SubCell"/>
</dbReference>
<evidence type="ECO:0000259" key="6">
    <source>
        <dbReference type="Pfam" id="PF12698"/>
    </source>
</evidence>
<dbReference type="OrthoDB" id="3182222at2"/>
<dbReference type="GO" id="GO:0140359">
    <property type="term" value="F:ABC-type transporter activity"/>
    <property type="evidence" value="ECO:0007669"/>
    <property type="project" value="InterPro"/>
</dbReference>
<feature type="transmembrane region" description="Helical" evidence="5">
    <location>
        <begin position="98"/>
        <end position="121"/>
    </location>
</feature>
<sequence length="241" mass="26836">MSFSIKRVRALTIKEFKSFTKNSNVLLMSLLPILFSILYTYIYGGKAEDVPKTDIFMLCLNMNLSMVASFVIGMLIAEEKEKNTLRTLLLSGVSSMEFLTGKVTVTLLITVITNIIMFFITGMETQYLGWFLFFSLLVIISMIIIGAIIGMISPSQMSTGVIGLPVIMLFLLIPMLAEYNDNLKKVAKFTPNYNMNLLLKQTFKGEALSSADLPALATIAVWIVLTAILFAFTYSKIGIDK</sequence>
<keyword evidence="4 5" id="KW-0472">Membrane</keyword>
<dbReference type="Pfam" id="PF12698">
    <property type="entry name" value="ABC2_membrane_3"/>
    <property type="match status" value="1"/>
</dbReference>
<name>A0A1M7YD33_9FIRM</name>
<dbReference type="RefSeq" id="WP_073589453.1">
    <property type="nucleotide sequence ID" value="NZ_FRFD01000008.1"/>
</dbReference>
<organism evidence="7 8">
    <name type="scientific">Anaerocolumna xylanovorans DSM 12503</name>
    <dbReference type="NCBI Taxonomy" id="1121345"/>
    <lineage>
        <taxon>Bacteria</taxon>
        <taxon>Bacillati</taxon>
        <taxon>Bacillota</taxon>
        <taxon>Clostridia</taxon>
        <taxon>Lachnospirales</taxon>
        <taxon>Lachnospiraceae</taxon>
        <taxon>Anaerocolumna</taxon>
    </lineage>
</organism>
<feature type="transmembrane region" description="Helical" evidence="5">
    <location>
        <begin position="159"/>
        <end position="177"/>
    </location>
</feature>
<feature type="transmembrane region" description="Helical" evidence="5">
    <location>
        <begin position="55"/>
        <end position="77"/>
    </location>
</feature>
<feature type="transmembrane region" description="Helical" evidence="5">
    <location>
        <begin position="127"/>
        <end position="152"/>
    </location>
</feature>
<evidence type="ECO:0000256" key="1">
    <source>
        <dbReference type="ARBA" id="ARBA00004141"/>
    </source>
</evidence>
<evidence type="ECO:0000256" key="4">
    <source>
        <dbReference type="ARBA" id="ARBA00023136"/>
    </source>
</evidence>
<dbReference type="AlphaFoldDB" id="A0A1M7YD33"/>
<dbReference type="PANTHER" id="PTHR43471">
    <property type="entry name" value="ABC TRANSPORTER PERMEASE"/>
    <property type="match status" value="1"/>
</dbReference>
<dbReference type="STRING" id="1121345.SAMN02745217_02773"/>
<feature type="transmembrane region" description="Helical" evidence="5">
    <location>
        <begin position="213"/>
        <end position="234"/>
    </location>
</feature>
<reference evidence="7 8" key="1">
    <citation type="submission" date="2016-12" db="EMBL/GenBank/DDBJ databases">
        <authorList>
            <person name="Song W.-J."/>
            <person name="Kurnit D.M."/>
        </authorList>
    </citation>
    <scope>NUCLEOTIDE SEQUENCE [LARGE SCALE GENOMIC DNA]</scope>
    <source>
        <strain evidence="7 8">DSM 12503</strain>
    </source>
</reference>
<feature type="domain" description="ABC-2 type transporter transmembrane" evidence="6">
    <location>
        <begin position="57"/>
        <end position="229"/>
    </location>
</feature>
<keyword evidence="2 5" id="KW-0812">Transmembrane</keyword>
<protein>
    <submittedName>
        <fullName evidence="7">ABC-2 type transport system permease protein</fullName>
    </submittedName>
</protein>
<evidence type="ECO:0000313" key="7">
    <source>
        <dbReference type="EMBL" id="SHO50544.1"/>
    </source>
</evidence>
<evidence type="ECO:0000256" key="2">
    <source>
        <dbReference type="ARBA" id="ARBA00022692"/>
    </source>
</evidence>
<evidence type="ECO:0000256" key="5">
    <source>
        <dbReference type="SAM" id="Phobius"/>
    </source>
</evidence>
<proteinExistence type="predicted"/>